<feature type="region of interest" description="Disordered" evidence="1">
    <location>
        <begin position="317"/>
        <end position="389"/>
    </location>
</feature>
<keyword evidence="3" id="KW-1185">Reference proteome</keyword>
<dbReference type="EMBL" id="KZ613943">
    <property type="protein sequence ID" value="PMD42801.1"/>
    <property type="molecule type" value="Genomic_DNA"/>
</dbReference>
<feature type="compositionally biased region" description="Polar residues" evidence="1">
    <location>
        <begin position="355"/>
        <end position="367"/>
    </location>
</feature>
<evidence type="ECO:0000313" key="3">
    <source>
        <dbReference type="Proteomes" id="UP000235786"/>
    </source>
</evidence>
<protein>
    <submittedName>
        <fullName evidence="2">Uncharacterized protein</fullName>
    </submittedName>
</protein>
<gene>
    <name evidence="2" type="ORF">L207DRAFT_565019</name>
</gene>
<name>A0A2J6RWA9_HYAVF</name>
<dbReference type="STRING" id="1149755.A0A2J6RWA9"/>
<evidence type="ECO:0000256" key="1">
    <source>
        <dbReference type="SAM" id="MobiDB-lite"/>
    </source>
</evidence>
<accession>A0A2J6RWA9</accession>
<organism evidence="2 3">
    <name type="scientific">Hyaloscypha variabilis (strain UAMH 11265 / GT02V1 / F)</name>
    <name type="common">Meliniomyces variabilis</name>
    <dbReference type="NCBI Taxonomy" id="1149755"/>
    <lineage>
        <taxon>Eukaryota</taxon>
        <taxon>Fungi</taxon>
        <taxon>Dikarya</taxon>
        <taxon>Ascomycota</taxon>
        <taxon>Pezizomycotina</taxon>
        <taxon>Leotiomycetes</taxon>
        <taxon>Helotiales</taxon>
        <taxon>Hyaloscyphaceae</taxon>
        <taxon>Hyaloscypha</taxon>
        <taxon>Hyaloscypha variabilis</taxon>
    </lineage>
</organism>
<dbReference type="PANTHER" id="PTHR34365">
    <property type="entry name" value="ENOLASE (DUF1399)"/>
    <property type="match status" value="1"/>
</dbReference>
<sequence>MTSLVELSQDDGAFTMGKAQAHLTLLRMFCGVYDIFGRMQPLVSMIMKREYTPQESEYFTNHYLHVAHYRYTLYLDLLASLRNTPKETWPLPQWDVALMMHTHMLSPVNFANDIGSNPRYSALSGNLDIPLARLYDKLRNIDHSHANHADRDRWLAKYRSSGPYEMIRIQAINGQKAIPPLMVMDQGFVPKRCKFAKPPPFSIDLVEAVKRQIAFARKITAVYPYDPVPEALLVDSQQRYAKFMNLIRVNATEMPVPALDIDLFWHTHQLTPSNYLPWCAHHLGRPINHDDTIGSGDLDTGLARTISAWQSVYSEDYLNPSSNPTPQNAPQVLPQPSSTHNPPHQAGPSIPRRQLPTNNTQAQTQAGPSRPPITQPSLTTADKIPPPGLTPAQLALWNYDVSMQETHEKADYQLRQARAKLADYNQKLAVPPPSSLLKRFADSSKRNTYEANRKAVAARIKDEIRLQDEFRAAWGRKRWPLLVQARGWGDMVPTKGQFRREPQGSTSLDFPIYAATWYDRKELGYYDYVSGGRGGAGAIDGGGLAVGGGMCGGRFDGGNCSTVVPRSNYNTPGCAGGGGG</sequence>
<evidence type="ECO:0000313" key="2">
    <source>
        <dbReference type="EMBL" id="PMD42801.1"/>
    </source>
</evidence>
<feature type="compositionally biased region" description="Polar residues" evidence="1">
    <location>
        <begin position="317"/>
        <end position="342"/>
    </location>
</feature>
<dbReference type="Proteomes" id="UP000235786">
    <property type="component" value="Unassembled WGS sequence"/>
</dbReference>
<dbReference type="InterPro" id="IPR009836">
    <property type="entry name" value="GRDP-like"/>
</dbReference>
<dbReference type="PANTHER" id="PTHR34365:SF7">
    <property type="entry name" value="GLYCINE-RICH DOMAIN-CONTAINING PROTEIN 1"/>
    <property type="match status" value="1"/>
</dbReference>
<dbReference type="AlphaFoldDB" id="A0A2J6RWA9"/>
<proteinExistence type="predicted"/>
<dbReference type="Pfam" id="PF07173">
    <property type="entry name" value="GRDP-like"/>
    <property type="match status" value="2"/>
</dbReference>
<reference evidence="2 3" key="1">
    <citation type="submission" date="2016-04" db="EMBL/GenBank/DDBJ databases">
        <title>A degradative enzymes factory behind the ericoid mycorrhizal symbiosis.</title>
        <authorList>
            <consortium name="DOE Joint Genome Institute"/>
            <person name="Martino E."/>
            <person name="Morin E."/>
            <person name="Grelet G."/>
            <person name="Kuo A."/>
            <person name="Kohler A."/>
            <person name="Daghino S."/>
            <person name="Barry K."/>
            <person name="Choi C."/>
            <person name="Cichocki N."/>
            <person name="Clum A."/>
            <person name="Copeland A."/>
            <person name="Hainaut M."/>
            <person name="Haridas S."/>
            <person name="Labutti K."/>
            <person name="Lindquist E."/>
            <person name="Lipzen A."/>
            <person name="Khouja H.-R."/>
            <person name="Murat C."/>
            <person name="Ohm R."/>
            <person name="Olson A."/>
            <person name="Spatafora J."/>
            <person name="Veneault-Fourrey C."/>
            <person name="Henrissat B."/>
            <person name="Grigoriev I."/>
            <person name="Martin F."/>
            <person name="Perotto S."/>
        </authorList>
    </citation>
    <scope>NUCLEOTIDE SEQUENCE [LARGE SCALE GENOMIC DNA]</scope>
    <source>
        <strain evidence="2 3">F</strain>
    </source>
</reference>
<dbReference type="OrthoDB" id="3556167at2759"/>